<feature type="transmembrane region" description="Helical" evidence="7">
    <location>
        <begin position="244"/>
        <end position="268"/>
    </location>
</feature>
<evidence type="ECO:0000256" key="1">
    <source>
        <dbReference type="ARBA" id="ARBA00004141"/>
    </source>
</evidence>
<feature type="transmembrane region" description="Helical" evidence="7">
    <location>
        <begin position="299"/>
        <end position="318"/>
    </location>
</feature>
<evidence type="ECO:0000256" key="7">
    <source>
        <dbReference type="SAM" id="Phobius"/>
    </source>
</evidence>
<feature type="transmembrane region" description="Helical" evidence="7">
    <location>
        <begin position="403"/>
        <end position="424"/>
    </location>
</feature>
<name>A0A7S2RVR5_9STRA</name>
<feature type="transmembrane region" description="Helical" evidence="7">
    <location>
        <begin position="330"/>
        <end position="348"/>
    </location>
</feature>
<evidence type="ECO:0000256" key="5">
    <source>
        <dbReference type="ARBA" id="ARBA00023136"/>
    </source>
</evidence>
<dbReference type="AlphaFoldDB" id="A0A7S2RVR5"/>
<feature type="signal peptide" evidence="8">
    <location>
        <begin position="1"/>
        <end position="23"/>
    </location>
</feature>
<reference evidence="10" key="1">
    <citation type="submission" date="2021-01" db="EMBL/GenBank/DDBJ databases">
        <authorList>
            <person name="Corre E."/>
            <person name="Pelletier E."/>
            <person name="Niang G."/>
            <person name="Scheremetjew M."/>
            <person name="Finn R."/>
            <person name="Kale V."/>
            <person name="Holt S."/>
            <person name="Cochrane G."/>
            <person name="Meng A."/>
            <person name="Brown T."/>
            <person name="Cohen L."/>
        </authorList>
    </citation>
    <scope>NUCLEOTIDE SEQUENCE</scope>
    <source>
        <strain evidence="10">CCMP1243</strain>
    </source>
</reference>
<feature type="transmembrane region" description="Helical" evidence="7">
    <location>
        <begin position="436"/>
        <end position="459"/>
    </location>
</feature>
<dbReference type="PANTHER" id="PTHR21229:SF1">
    <property type="entry name" value="GH17801P"/>
    <property type="match status" value="1"/>
</dbReference>
<evidence type="ECO:0000256" key="8">
    <source>
        <dbReference type="SAM" id="SignalP"/>
    </source>
</evidence>
<dbReference type="GO" id="GO:0005794">
    <property type="term" value="C:Golgi apparatus"/>
    <property type="evidence" value="ECO:0007669"/>
    <property type="project" value="TreeGrafter"/>
</dbReference>
<dbReference type="GO" id="GO:0016020">
    <property type="term" value="C:membrane"/>
    <property type="evidence" value="ECO:0007669"/>
    <property type="project" value="UniProtKB-SubCell"/>
</dbReference>
<feature type="region of interest" description="Disordered" evidence="6">
    <location>
        <begin position="474"/>
        <end position="508"/>
    </location>
</feature>
<dbReference type="EMBL" id="HBHJ01012418">
    <property type="protein sequence ID" value="CAD9680988.1"/>
    <property type="molecule type" value="Transcribed_RNA"/>
</dbReference>
<evidence type="ECO:0000313" key="10">
    <source>
        <dbReference type="EMBL" id="CAD9680988.1"/>
    </source>
</evidence>
<evidence type="ECO:0000256" key="6">
    <source>
        <dbReference type="SAM" id="MobiDB-lite"/>
    </source>
</evidence>
<evidence type="ECO:0000259" key="9">
    <source>
        <dbReference type="Pfam" id="PF06814"/>
    </source>
</evidence>
<gene>
    <name evidence="10" type="ORF">RMAR1173_LOCUS8116</name>
</gene>
<evidence type="ECO:0000256" key="2">
    <source>
        <dbReference type="ARBA" id="ARBA00022692"/>
    </source>
</evidence>
<feature type="chain" id="PRO_5031403489" description="GOST seven transmembrane domain-containing protein" evidence="8">
    <location>
        <begin position="24"/>
        <end position="508"/>
    </location>
</feature>
<dbReference type="Pfam" id="PF06814">
    <property type="entry name" value="GOST_TM"/>
    <property type="match status" value="1"/>
</dbReference>
<dbReference type="PANTHER" id="PTHR21229">
    <property type="entry name" value="LUNG SEVEN TRANSMEMBRANE RECEPTOR"/>
    <property type="match status" value="1"/>
</dbReference>
<accession>A0A7S2RVR5</accession>
<keyword evidence="2 7" id="KW-0812">Transmembrane</keyword>
<protein>
    <recommendedName>
        <fullName evidence="9">GOST seven transmembrane domain-containing protein</fullName>
    </recommendedName>
</protein>
<dbReference type="InterPro" id="IPR009637">
    <property type="entry name" value="GPR107/GPR108-like"/>
</dbReference>
<evidence type="ECO:0000256" key="4">
    <source>
        <dbReference type="ARBA" id="ARBA00022989"/>
    </source>
</evidence>
<organism evidence="10">
    <name type="scientific">Rhizochromulina marina</name>
    <dbReference type="NCBI Taxonomy" id="1034831"/>
    <lineage>
        <taxon>Eukaryota</taxon>
        <taxon>Sar</taxon>
        <taxon>Stramenopiles</taxon>
        <taxon>Ochrophyta</taxon>
        <taxon>Dictyochophyceae</taxon>
        <taxon>Rhizochromulinales</taxon>
        <taxon>Rhizochromulina</taxon>
    </lineage>
</organism>
<evidence type="ECO:0000256" key="3">
    <source>
        <dbReference type="ARBA" id="ARBA00022729"/>
    </source>
</evidence>
<keyword evidence="3 8" id="KW-0732">Signal</keyword>
<sequence length="508" mass="56218">MMMARLVMALRLVLVALPLLSSAFKWPLEGSFEGKRTFTFTETYMYSSGDAPLGLTLSRSEMSIDLQVAVFTEDIVDPEKLGLAFVFFEVLDDPHLPLNKVKRLVQKMASKTDLCRGVPPSFEDSNGQTMSAVKFQYMNATTMSKQLPAHLGNSTFFTLRGRYRPRHTGLQSMAMAVCEGGDSIAEMNLKSVSLGGEATFQNPYGYLPAIDFGYLPFYAIRLGIFAVFFLGYIMLLWANRAKLIGIHFAITLVVGVATLDAALSLGAYVDMNREGNPFCCPLPVALAASMVCEQLRGTLSRALVLLLCMGWGTARPLLTMKELSSVSCLSLGYLAAALFLQIHTIAVSSNPNADSGEVSLWYQLPLNTMDVAFLVYIYLSLVDTMEHLQSTKQTFKLKLYEQLGWTMAFFVTLVVALAVVVLISDVGLLRWAWQMLWLPSMGWEILNLGILIAVCIIWAPNERAMLVASSQQISTFEEDEEEEEEGDEEGIWATSKHAQDDPAIEVSL</sequence>
<proteinExistence type="predicted"/>
<keyword evidence="5 7" id="KW-0472">Membrane</keyword>
<comment type="subcellular location">
    <subcellularLocation>
        <location evidence="1">Membrane</location>
        <topology evidence="1">Multi-pass membrane protein</topology>
    </subcellularLocation>
</comment>
<dbReference type="InterPro" id="IPR053937">
    <property type="entry name" value="GOST_TM"/>
</dbReference>
<feature type="domain" description="GOST seven transmembrane" evidence="9">
    <location>
        <begin position="215"/>
        <end position="462"/>
    </location>
</feature>
<keyword evidence="4 7" id="KW-1133">Transmembrane helix</keyword>
<feature type="transmembrane region" description="Helical" evidence="7">
    <location>
        <begin position="218"/>
        <end position="237"/>
    </location>
</feature>
<feature type="compositionally biased region" description="Acidic residues" evidence="6">
    <location>
        <begin position="476"/>
        <end position="490"/>
    </location>
</feature>
<feature type="transmembrane region" description="Helical" evidence="7">
    <location>
        <begin position="360"/>
        <end position="382"/>
    </location>
</feature>